<feature type="compositionally biased region" description="Polar residues" evidence="1">
    <location>
        <begin position="82"/>
        <end position="95"/>
    </location>
</feature>
<feature type="region of interest" description="Disordered" evidence="1">
    <location>
        <begin position="36"/>
        <end position="108"/>
    </location>
</feature>
<proteinExistence type="predicted"/>
<gene>
    <name evidence="3" type="ORF">GNZ13_00850</name>
</gene>
<sequence>MRSSVSKMTFVAVALLLGHAVPVLAQTAASATVVDQTASGTKPGDKAAQKKQLKAQHKAERKEARAKNTAELKKLEAEGYQPGTNDPNYPQSLQNAQKKAAAAGGASQ</sequence>
<feature type="signal peptide" evidence="2">
    <location>
        <begin position="1"/>
        <end position="25"/>
    </location>
</feature>
<dbReference type="EMBL" id="WOEZ01000005">
    <property type="protein sequence ID" value="NPT53198.1"/>
    <property type="molecule type" value="Genomic_DNA"/>
</dbReference>
<evidence type="ECO:0000256" key="1">
    <source>
        <dbReference type="SAM" id="MobiDB-lite"/>
    </source>
</evidence>
<evidence type="ECO:0000313" key="3">
    <source>
        <dbReference type="EMBL" id="NPT53198.1"/>
    </source>
</evidence>
<dbReference type="Proteomes" id="UP000655523">
    <property type="component" value="Unassembled WGS sequence"/>
</dbReference>
<feature type="chain" id="PRO_5036995047" evidence="2">
    <location>
        <begin position="26"/>
        <end position="108"/>
    </location>
</feature>
<organism evidence="3 4">
    <name type="scientific">Paraburkholderia elongata</name>
    <dbReference type="NCBI Taxonomy" id="2675747"/>
    <lineage>
        <taxon>Bacteria</taxon>
        <taxon>Pseudomonadati</taxon>
        <taxon>Pseudomonadota</taxon>
        <taxon>Betaproteobacteria</taxon>
        <taxon>Burkholderiales</taxon>
        <taxon>Burkholderiaceae</taxon>
        <taxon>Paraburkholderia</taxon>
    </lineage>
</organism>
<feature type="compositionally biased region" description="Basic and acidic residues" evidence="1">
    <location>
        <begin position="57"/>
        <end position="77"/>
    </location>
</feature>
<evidence type="ECO:0000313" key="4">
    <source>
        <dbReference type="Proteomes" id="UP000655523"/>
    </source>
</evidence>
<dbReference type="AlphaFoldDB" id="A0A972NJ15"/>
<evidence type="ECO:0000256" key="2">
    <source>
        <dbReference type="SAM" id="SignalP"/>
    </source>
</evidence>
<feature type="compositionally biased region" description="Low complexity" evidence="1">
    <location>
        <begin position="96"/>
        <end position="108"/>
    </location>
</feature>
<keyword evidence="4" id="KW-1185">Reference proteome</keyword>
<comment type="caution">
    <text evidence="3">The sequence shown here is derived from an EMBL/GenBank/DDBJ whole genome shotgun (WGS) entry which is preliminary data.</text>
</comment>
<name>A0A972NJ15_9BURK</name>
<dbReference type="RefSeq" id="WP_172159626.1">
    <property type="nucleotide sequence ID" value="NZ_WOEZ01000005.1"/>
</dbReference>
<reference evidence="3 4" key="1">
    <citation type="submission" date="2019-11" db="EMBL/GenBank/DDBJ databases">
        <title>Metabolism of dissolved organic matter in forest soils.</title>
        <authorList>
            <person name="Cyle K.T."/>
            <person name="Wilhelm R.C."/>
            <person name="Martinez C.E."/>
        </authorList>
    </citation>
    <scope>NUCLEOTIDE SEQUENCE [LARGE SCALE GENOMIC DNA]</scope>
    <source>
        <strain evidence="3 4">5N</strain>
    </source>
</reference>
<protein>
    <submittedName>
        <fullName evidence="3">DUF4148 domain-containing protein</fullName>
    </submittedName>
</protein>
<keyword evidence="2" id="KW-0732">Signal</keyword>
<accession>A0A972NJ15</accession>